<dbReference type="PANTHER" id="PTHR33826:SF2">
    <property type="entry name" value="HYDROXYPROLINE-RICH GLYCOPROTEIN FAMILY PROTEIN"/>
    <property type="match status" value="1"/>
</dbReference>
<evidence type="ECO:0000313" key="5">
    <source>
        <dbReference type="Proteomes" id="UP000775213"/>
    </source>
</evidence>
<feature type="compositionally biased region" description="Low complexity" evidence="1">
    <location>
        <begin position="392"/>
        <end position="402"/>
    </location>
</feature>
<gene>
    <name evidence="4" type="ORF">IEQ34_016649</name>
</gene>
<feature type="transmembrane region" description="Helical" evidence="2">
    <location>
        <begin position="42"/>
        <end position="60"/>
    </location>
</feature>
<evidence type="ECO:0000259" key="3">
    <source>
        <dbReference type="Pfam" id="PF23041"/>
    </source>
</evidence>
<comment type="caution">
    <text evidence="4">The sequence shown here is derived from an EMBL/GenBank/DDBJ whole genome shotgun (WGS) entry which is preliminary data.</text>
</comment>
<keyword evidence="2" id="KW-0472">Membrane</keyword>
<feature type="compositionally biased region" description="Basic residues" evidence="1">
    <location>
        <begin position="349"/>
        <end position="363"/>
    </location>
</feature>
<proteinExistence type="predicted"/>
<feature type="region of interest" description="Disordered" evidence="1">
    <location>
        <begin position="420"/>
        <end position="439"/>
    </location>
</feature>
<organism evidence="4 5">
    <name type="scientific">Dendrobium chrysotoxum</name>
    <name type="common">Orchid</name>
    <dbReference type="NCBI Taxonomy" id="161865"/>
    <lineage>
        <taxon>Eukaryota</taxon>
        <taxon>Viridiplantae</taxon>
        <taxon>Streptophyta</taxon>
        <taxon>Embryophyta</taxon>
        <taxon>Tracheophyta</taxon>
        <taxon>Spermatophyta</taxon>
        <taxon>Magnoliopsida</taxon>
        <taxon>Liliopsida</taxon>
        <taxon>Asparagales</taxon>
        <taxon>Orchidaceae</taxon>
        <taxon>Epidendroideae</taxon>
        <taxon>Malaxideae</taxon>
        <taxon>Dendrobiinae</taxon>
        <taxon>Dendrobium</taxon>
    </lineage>
</organism>
<reference evidence="4 5" key="1">
    <citation type="journal article" date="2021" name="Hortic Res">
        <title>Chromosome-scale assembly of the Dendrobium chrysotoxum genome enhances the understanding of orchid evolution.</title>
        <authorList>
            <person name="Zhang Y."/>
            <person name="Zhang G.Q."/>
            <person name="Zhang D."/>
            <person name="Liu X.D."/>
            <person name="Xu X.Y."/>
            <person name="Sun W.H."/>
            <person name="Yu X."/>
            <person name="Zhu X."/>
            <person name="Wang Z.W."/>
            <person name="Zhao X."/>
            <person name="Zhong W.Y."/>
            <person name="Chen H."/>
            <person name="Yin W.L."/>
            <person name="Huang T."/>
            <person name="Niu S.C."/>
            <person name="Liu Z.J."/>
        </authorList>
    </citation>
    <scope>NUCLEOTIDE SEQUENCE [LARGE SCALE GENOMIC DNA]</scope>
    <source>
        <strain evidence="4">Lindl</strain>
    </source>
</reference>
<evidence type="ECO:0000313" key="4">
    <source>
        <dbReference type="EMBL" id="KAH0454725.1"/>
    </source>
</evidence>
<dbReference type="Proteomes" id="UP000775213">
    <property type="component" value="Unassembled WGS sequence"/>
</dbReference>
<name>A0AAV7FY91_DENCH</name>
<dbReference type="EMBL" id="JAGFBR010000015">
    <property type="protein sequence ID" value="KAH0454725.1"/>
    <property type="molecule type" value="Genomic_DNA"/>
</dbReference>
<keyword evidence="2" id="KW-0812">Transmembrane</keyword>
<dbReference type="AlphaFoldDB" id="A0AAV7FY91"/>
<dbReference type="InterPro" id="IPR055464">
    <property type="entry name" value="DUF7036"/>
</dbReference>
<sequence>MGKVEEEQFFDVVLALPEPALENAARRCSPCRSVGRIVSRRCIAALLFGVAVLLSGILWLPPFFRRGSRAGGIDRDPQYGADVVASFRLQKPISLLNANIGKLQYDIFNEIGVPNTTVHLYDLIPEVYGLVAVIYLDPFRINTTDVVFGVWPYPKNLNISTGLSILKSSFVSLVLQQSTLHLTTPLFGSSYFFQILEFPGGITIVPPQIAFLLQKEHMLFNFTLNFPIYQVQDKVDELKDQMKFGLHLKSYEILFVKLTNTKGSTVAPPTVVETSIVLAVGNNQPSVPRLKQLAQTIRNSSAGNLGLNHTVFGRVKQIRLSSFLQRSLNGGVGSSLSPSPAPQPSVDAHHHHLSMGAHRHHHSNIHDHWHHSDVHSVPAPSPKPLFTHLAPRSSGRGFGFSSNPKKKREIVPVAAPAATHLIPAPPPSEAAPSPSPHLHPKSHLPHVIFSRAKPPSESVSHIKPQDGAPSISTSPSSSFAAVLTKTHWIFALLRLALLSMYRYANTKRKEACFRLIEVKEKCDRYNLFFFLMIENEYKASFGTVFLLLFKTTF</sequence>
<keyword evidence="2" id="KW-1133">Transmembrane helix</keyword>
<dbReference type="Pfam" id="PF23041">
    <property type="entry name" value="DUF7036"/>
    <property type="match status" value="2"/>
</dbReference>
<feature type="domain" description="DUF7036" evidence="3">
    <location>
        <begin position="221"/>
        <end position="313"/>
    </location>
</feature>
<feature type="region of interest" description="Disordered" evidence="1">
    <location>
        <begin position="331"/>
        <end position="405"/>
    </location>
</feature>
<feature type="domain" description="DUF7036" evidence="3">
    <location>
        <begin position="86"/>
        <end position="188"/>
    </location>
</feature>
<feature type="compositionally biased region" description="Basic and acidic residues" evidence="1">
    <location>
        <begin position="364"/>
        <end position="374"/>
    </location>
</feature>
<feature type="compositionally biased region" description="Pro residues" evidence="1">
    <location>
        <begin position="423"/>
        <end position="437"/>
    </location>
</feature>
<evidence type="ECO:0000256" key="1">
    <source>
        <dbReference type="SAM" id="MobiDB-lite"/>
    </source>
</evidence>
<keyword evidence="5" id="KW-1185">Reference proteome</keyword>
<accession>A0AAV7FY91</accession>
<protein>
    <recommendedName>
        <fullName evidence="3">DUF7036 domain-containing protein</fullName>
    </recommendedName>
</protein>
<evidence type="ECO:0000256" key="2">
    <source>
        <dbReference type="SAM" id="Phobius"/>
    </source>
</evidence>
<dbReference type="PANTHER" id="PTHR33826">
    <property type="entry name" value="F20B24.21"/>
    <property type="match status" value="1"/>
</dbReference>